<evidence type="ECO:0000313" key="2">
    <source>
        <dbReference type="Proteomes" id="UP000269041"/>
    </source>
</evidence>
<name>A0A427U417_9VIBR</name>
<dbReference type="AlphaFoldDB" id="A0A427U417"/>
<gene>
    <name evidence="1" type="ORF">EJA03_08860</name>
</gene>
<comment type="caution">
    <text evidence="1">The sequence shown here is derived from an EMBL/GenBank/DDBJ whole genome shotgun (WGS) entry which is preliminary data.</text>
</comment>
<keyword evidence="2" id="KW-1185">Reference proteome</keyword>
<evidence type="ECO:0000313" key="1">
    <source>
        <dbReference type="EMBL" id="RSD31394.1"/>
    </source>
</evidence>
<dbReference type="SUPFAM" id="SSF58113">
    <property type="entry name" value="Apolipoprotein A-I"/>
    <property type="match status" value="1"/>
</dbReference>
<dbReference type="RefSeq" id="WP_125320877.1">
    <property type="nucleotide sequence ID" value="NZ_AP024889.1"/>
</dbReference>
<protein>
    <submittedName>
        <fullName evidence="1">Uncharacterized protein</fullName>
    </submittedName>
</protein>
<organism evidence="1 2">
    <name type="scientific">Vibrio pectenicida</name>
    <dbReference type="NCBI Taxonomy" id="62763"/>
    <lineage>
        <taxon>Bacteria</taxon>
        <taxon>Pseudomonadati</taxon>
        <taxon>Pseudomonadota</taxon>
        <taxon>Gammaproteobacteria</taxon>
        <taxon>Vibrionales</taxon>
        <taxon>Vibrionaceae</taxon>
        <taxon>Vibrio</taxon>
    </lineage>
</organism>
<reference evidence="1 2" key="1">
    <citation type="submission" date="2018-12" db="EMBL/GenBank/DDBJ databases">
        <title>Genomic taxonomy of the Vibrionaceae family.</title>
        <authorList>
            <person name="Gomez-Gil B."/>
            <person name="Enciso-Ibarra K."/>
        </authorList>
    </citation>
    <scope>NUCLEOTIDE SEQUENCE [LARGE SCALE GENOMIC DNA]</scope>
    <source>
        <strain evidence="1 2">CAIM 594</strain>
    </source>
</reference>
<dbReference type="Gene3D" id="1.20.120.20">
    <property type="entry name" value="Apolipoprotein"/>
    <property type="match status" value="1"/>
</dbReference>
<sequence length="134" mass="15276">MSDESPEPSSPNAIKSLTSLATPLVFSESGLTSIDTNRIKWQGKSFWHSLQDTFGHSADLLKQEVSQQYLDIHDQVETEFQEVKQTIESIPEEISKQVDSAMTDVTEKVNDYQLDKRVESSVYSLNNAFDVFRW</sequence>
<dbReference type="EMBL" id="RSFA01000032">
    <property type="protein sequence ID" value="RSD31394.1"/>
    <property type="molecule type" value="Genomic_DNA"/>
</dbReference>
<proteinExistence type="predicted"/>
<dbReference type="Proteomes" id="UP000269041">
    <property type="component" value="Unassembled WGS sequence"/>
</dbReference>
<accession>A0A427U417</accession>
<dbReference type="OrthoDB" id="5872942at2"/>